<evidence type="ECO:0000256" key="3">
    <source>
        <dbReference type="ARBA" id="ARBA00022692"/>
    </source>
</evidence>
<organism evidence="7">
    <name type="scientific">marine metagenome</name>
    <dbReference type="NCBI Taxonomy" id="408172"/>
    <lineage>
        <taxon>unclassified sequences</taxon>
        <taxon>metagenomes</taxon>
        <taxon>ecological metagenomes</taxon>
    </lineage>
</organism>
<dbReference type="PANTHER" id="PTHR33529:SF6">
    <property type="entry name" value="YJGP_YJGQ FAMILY PERMEASE"/>
    <property type="match status" value="1"/>
</dbReference>
<dbReference type="GO" id="GO:0015920">
    <property type="term" value="P:lipopolysaccharide transport"/>
    <property type="evidence" value="ECO:0007669"/>
    <property type="project" value="TreeGrafter"/>
</dbReference>
<protein>
    <recommendedName>
        <fullName evidence="8">Lipopolysaccharide export system permease protein LptF</fullName>
    </recommendedName>
</protein>
<dbReference type="AlphaFoldDB" id="A0A381U0A2"/>
<keyword evidence="3 6" id="KW-0812">Transmembrane</keyword>
<feature type="transmembrane region" description="Helical" evidence="6">
    <location>
        <begin position="60"/>
        <end position="81"/>
    </location>
</feature>
<keyword evidence="2" id="KW-1003">Cell membrane</keyword>
<dbReference type="Pfam" id="PF03739">
    <property type="entry name" value="LptF_LptG"/>
    <property type="match status" value="1"/>
</dbReference>
<comment type="subcellular location">
    <subcellularLocation>
        <location evidence="1">Cell membrane</location>
        <topology evidence="1">Multi-pass membrane protein</topology>
    </subcellularLocation>
</comment>
<evidence type="ECO:0000313" key="7">
    <source>
        <dbReference type="EMBL" id="SVA21662.1"/>
    </source>
</evidence>
<sequence length="370" mass="42178">MASIDKYIIKKLIISLGFVCLGMLSLAWLIQVLKMLDEAIIRGADILTFLKLTLSVIPNVLTQILPLSVFIATTFVLINLARENETIILITSGIKANRIFRPFLYFGVLSTVLLTLFSLFLAPAGMRYAKHKMFQLKNDLSSTIIRDSLFSMPARGLTVYAQRKDNDNSIYGILVHDNRNSSNPVTYTAKKGYFLNENNSPKLILIDGSIQHRDLSNPETGLTIVTFERNEYLFSEFLPEDINFNLDSSQRFLHELFNPKKDDIYAQNRLNVLWAVGHHKISQLLHPITLILLSFVFLIGRTFEKNEKNNSVLYIVSLAFIFQLIDFFLLGLAQNGVLWVVMLYFLPLISLVIVLSYSFKNNLINLLRSS</sequence>
<proteinExistence type="predicted"/>
<feature type="transmembrane region" description="Helical" evidence="6">
    <location>
        <begin position="12"/>
        <end position="30"/>
    </location>
</feature>
<feature type="transmembrane region" description="Helical" evidence="6">
    <location>
        <begin position="281"/>
        <end position="300"/>
    </location>
</feature>
<keyword evidence="5 6" id="KW-0472">Membrane</keyword>
<accession>A0A381U0A2</accession>
<feature type="transmembrane region" description="Helical" evidence="6">
    <location>
        <begin position="102"/>
        <end position="124"/>
    </location>
</feature>
<dbReference type="EMBL" id="UINC01005491">
    <property type="protein sequence ID" value="SVA21662.1"/>
    <property type="molecule type" value="Genomic_DNA"/>
</dbReference>
<feature type="transmembrane region" description="Helical" evidence="6">
    <location>
        <begin position="312"/>
        <end position="331"/>
    </location>
</feature>
<evidence type="ECO:0000256" key="6">
    <source>
        <dbReference type="SAM" id="Phobius"/>
    </source>
</evidence>
<gene>
    <name evidence="7" type="ORF">METZ01_LOCUS74516</name>
</gene>
<evidence type="ECO:0008006" key="8">
    <source>
        <dbReference type="Google" id="ProtNLM"/>
    </source>
</evidence>
<feature type="transmembrane region" description="Helical" evidence="6">
    <location>
        <begin position="337"/>
        <end position="359"/>
    </location>
</feature>
<evidence type="ECO:0000256" key="2">
    <source>
        <dbReference type="ARBA" id="ARBA00022475"/>
    </source>
</evidence>
<keyword evidence="4 6" id="KW-1133">Transmembrane helix</keyword>
<dbReference type="GO" id="GO:0043190">
    <property type="term" value="C:ATP-binding cassette (ABC) transporter complex"/>
    <property type="evidence" value="ECO:0007669"/>
    <property type="project" value="TreeGrafter"/>
</dbReference>
<evidence type="ECO:0000256" key="4">
    <source>
        <dbReference type="ARBA" id="ARBA00022989"/>
    </source>
</evidence>
<dbReference type="PANTHER" id="PTHR33529">
    <property type="entry name" value="SLR0882 PROTEIN-RELATED"/>
    <property type="match status" value="1"/>
</dbReference>
<reference evidence="7" key="1">
    <citation type="submission" date="2018-05" db="EMBL/GenBank/DDBJ databases">
        <authorList>
            <person name="Lanie J.A."/>
            <person name="Ng W.-L."/>
            <person name="Kazmierczak K.M."/>
            <person name="Andrzejewski T.M."/>
            <person name="Davidsen T.M."/>
            <person name="Wayne K.J."/>
            <person name="Tettelin H."/>
            <person name="Glass J.I."/>
            <person name="Rusch D."/>
            <person name="Podicherti R."/>
            <person name="Tsui H.-C.T."/>
            <person name="Winkler M.E."/>
        </authorList>
    </citation>
    <scope>NUCLEOTIDE SEQUENCE</scope>
</reference>
<evidence type="ECO:0000256" key="5">
    <source>
        <dbReference type="ARBA" id="ARBA00023136"/>
    </source>
</evidence>
<dbReference type="InterPro" id="IPR005495">
    <property type="entry name" value="LptG/LptF_permease"/>
</dbReference>
<name>A0A381U0A2_9ZZZZ</name>
<evidence type="ECO:0000256" key="1">
    <source>
        <dbReference type="ARBA" id="ARBA00004651"/>
    </source>
</evidence>